<evidence type="ECO:0000313" key="1">
    <source>
        <dbReference type="EMBL" id="EYF07040.1"/>
    </source>
</evidence>
<accession>A0A017TE23</accession>
<sequence length="107" mass="11549">MSGTKRKPAVPRVAAVLAGMVSKADLVEVVWDLASLQNGSSCDDDEETLWNALAALNVRREAAGRKSLTAREVTERQIALEQPAREIEAQVEEQQRAMSLTDQGGAS</sequence>
<dbReference type="Proteomes" id="UP000019678">
    <property type="component" value="Unassembled WGS sequence"/>
</dbReference>
<dbReference type="RefSeq" id="WP_156040644.1">
    <property type="nucleotide sequence ID" value="NZ_ASRX01000013.1"/>
</dbReference>
<comment type="caution">
    <text evidence="1">The sequence shown here is derived from an EMBL/GenBank/DDBJ whole genome shotgun (WGS) entry which is preliminary data.</text>
</comment>
<keyword evidence="2" id="KW-1185">Reference proteome</keyword>
<dbReference type="STRING" id="1192034.CAP_1299"/>
<gene>
    <name evidence="1" type="ORF">CAP_1299</name>
</gene>
<name>A0A017TE23_9BACT</name>
<organism evidence="1 2">
    <name type="scientific">Chondromyces apiculatus DSM 436</name>
    <dbReference type="NCBI Taxonomy" id="1192034"/>
    <lineage>
        <taxon>Bacteria</taxon>
        <taxon>Pseudomonadati</taxon>
        <taxon>Myxococcota</taxon>
        <taxon>Polyangia</taxon>
        <taxon>Polyangiales</taxon>
        <taxon>Polyangiaceae</taxon>
        <taxon>Chondromyces</taxon>
    </lineage>
</organism>
<dbReference type="AlphaFoldDB" id="A0A017TE23"/>
<evidence type="ECO:0000313" key="2">
    <source>
        <dbReference type="Proteomes" id="UP000019678"/>
    </source>
</evidence>
<reference evidence="1 2" key="1">
    <citation type="submission" date="2013-05" db="EMBL/GenBank/DDBJ databases">
        <title>Genome assembly of Chondromyces apiculatus DSM 436.</title>
        <authorList>
            <person name="Sharma G."/>
            <person name="Khatri I."/>
            <person name="Kaur C."/>
            <person name="Mayilraj S."/>
            <person name="Subramanian S."/>
        </authorList>
    </citation>
    <scope>NUCLEOTIDE SEQUENCE [LARGE SCALE GENOMIC DNA]</scope>
    <source>
        <strain evidence="1 2">DSM 436</strain>
    </source>
</reference>
<protein>
    <submittedName>
        <fullName evidence="1">Uncharacterized protein</fullName>
    </submittedName>
</protein>
<dbReference type="EMBL" id="ASRX01000013">
    <property type="protein sequence ID" value="EYF07040.1"/>
    <property type="molecule type" value="Genomic_DNA"/>
</dbReference>
<proteinExistence type="predicted"/>